<sequence>MRALKEFRNKAYGLPDLLPWASLVDNGIVLNKNGSLMAGFYYTGPDLDSATNAELAAMSNRINTALSLGDGWVLNCDAIRIPAPGYAAEAHFPDRTTRLIDDVRRARFESENAGFTSRFVLTMTYFPAPDAATKAGSFLVDGGEKSTPGGDNLKRFKERINEIQGRLSGFLKIRRMEDFLDERTGEIVNSEILQYLEYCVSFRNRPFRLSMVPMYLDSVLGRHELVTGFNPRIDNQAIACLAIEGFPAMTSPGILDFLSRLPVSYRWSNRFIYLDPIQAEKEINRYRSRWSGKRKSALNTVRESQGGQATHINIHADQQTNDTVVAMAEASSGAVRFGYYTSVILLAHESEKVVMDTAREVQKVIENAGFGVRIEDVNAVEALMGSMPGNTYANVRRPLIHTLNLAHLLPFTSVWPGPDENACPFYPPHSAVLMHANTDGSTPFRISLHAGDIGHSVILGPTGMGKSTLLALAVAQQFRYPNAQVFGFDKGYSMLPLVSAAGGQHYDIAGDAHDLAFCPLGMVDKPSEQSWAAEWVEGLVNLQGIAATPRMRDEIYRAIVQLGSSTTEMRQRTLGSLVTIIQDDALRSALGYYTLKGPAGHLLDAESDGLGEDIFQVFEMEHLMNLGEKILLPTLLYLFHRIEQRFKGQPTLLVLDEAWVMLGHDVFKAKIREWLKVLRKANVAVVFATQSLSDLIKSGIADVIFESCPTKILLPNPEAMTDQSRPLYESVGLNQRQIEILANAIPKRQYYMMHPDGRRLFELGLSGPELAFVGASGKEDLARIRELRDLYDWKWPAQWLRERGQAKAADLWDSY</sequence>
<feature type="domain" description="TraG P-loop" evidence="5">
    <location>
        <begin position="595"/>
        <end position="738"/>
    </location>
</feature>
<dbReference type="NCBIfam" id="NF010404">
    <property type="entry name" value="PRK13830.1"/>
    <property type="match status" value="1"/>
</dbReference>
<dbReference type="AlphaFoldDB" id="A0A1B9BYC8"/>
<protein>
    <submittedName>
        <fullName evidence="6">Transporter</fullName>
    </submittedName>
</protein>
<reference evidence="6 7" key="1">
    <citation type="submission" date="2016-07" db="EMBL/GenBank/DDBJ databases">
        <title>Draft genome of a psychrotolerant acidophile Acidithiobacillus ferrivorans strain YL15.</title>
        <authorList>
            <person name="Peng T."/>
            <person name="Ma L."/>
            <person name="Nan M."/>
            <person name="An N."/>
            <person name="Wang M."/>
            <person name="Qiu G."/>
            <person name="Zeng W."/>
        </authorList>
    </citation>
    <scope>NUCLEOTIDE SEQUENCE [LARGE SCALE GENOMIC DNA]</scope>
    <source>
        <strain evidence="6 7">YL15</strain>
    </source>
</reference>
<dbReference type="Proteomes" id="UP000093129">
    <property type="component" value="Unassembled WGS sequence"/>
</dbReference>
<dbReference type="InterPro" id="IPR051162">
    <property type="entry name" value="T4SS_component"/>
</dbReference>
<evidence type="ECO:0000259" key="4">
    <source>
        <dbReference type="Pfam" id="PF03135"/>
    </source>
</evidence>
<evidence type="ECO:0000313" key="6">
    <source>
        <dbReference type="EMBL" id="OCB02664.1"/>
    </source>
</evidence>
<evidence type="ECO:0000256" key="3">
    <source>
        <dbReference type="ARBA" id="ARBA00022840"/>
    </source>
</evidence>
<keyword evidence="2" id="KW-0547">Nucleotide-binding</keyword>
<dbReference type="Pfam" id="PF19044">
    <property type="entry name" value="P-loop_TraG"/>
    <property type="match status" value="1"/>
</dbReference>
<gene>
    <name evidence="6" type="ORF">BBC27_12130</name>
</gene>
<dbReference type="EMBL" id="MASQ01000091">
    <property type="protein sequence ID" value="OCB02664.1"/>
    <property type="molecule type" value="Genomic_DNA"/>
</dbReference>
<dbReference type="PANTHER" id="PTHR30121:SF12">
    <property type="entry name" value="TYPE IV SECRETION SYSTEM PROTEIN CAGE"/>
    <property type="match status" value="1"/>
</dbReference>
<dbReference type="Pfam" id="PF03135">
    <property type="entry name" value="CagE_TrbE_VirB"/>
    <property type="match status" value="1"/>
</dbReference>
<dbReference type="InterPro" id="IPR043964">
    <property type="entry name" value="P-loop_TraG"/>
</dbReference>
<organism evidence="6 7">
    <name type="scientific">Acidithiobacillus ferrivorans</name>
    <dbReference type="NCBI Taxonomy" id="160808"/>
    <lineage>
        <taxon>Bacteria</taxon>
        <taxon>Pseudomonadati</taxon>
        <taxon>Pseudomonadota</taxon>
        <taxon>Acidithiobacillia</taxon>
        <taxon>Acidithiobacillales</taxon>
        <taxon>Acidithiobacillaceae</taxon>
        <taxon>Acidithiobacillus</taxon>
    </lineage>
</organism>
<feature type="domain" description="CagE TrbE VirB component of type IV transporter system central" evidence="4">
    <location>
        <begin position="184"/>
        <end position="396"/>
    </location>
</feature>
<dbReference type="SUPFAM" id="SSF52540">
    <property type="entry name" value="P-loop containing nucleoside triphosphate hydrolases"/>
    <property type="match status" value="1"/>
</dbReference>
<dbReference type="RefSeq" id="WP_065413460.1">
    <property type="nucleotide sequence ID" value="NZ_MASQ01000091.1"/>
</dbReference>
<dbReference type="InterPro" id="IPR018145">
    <property type="entry name" value="CagE_TrbE_VirB_cntrl_dom"/>
</dbReference>
<dbReference type="PANTHER" id="PTHR30121">
    <property type="entry name" value="UNCHARACTERIZED PROTEIN YJGR-RELATED"/>
    <property type="match status" value="1"/>
</dbReference>
<proteinExistence type="inferred from homology"/>
<dbReference type="CDD" id="cd01127">
    <property type="entry name" value="TrwB_TraG_TraD_VirD4"/>
    <property type="match status" value="1"/>
</dbReference>
<evidence type="ECO:0000259" key="5">
    <source>
        <dbReference type="Pfam" id="PF19044"/>
    </source>
</evidence>
<comment type="caution">
    <text evidence="6">The sequence shown here is derived from an EMBL/GenBank/DDBJ whole genome shotgun (WGS) entry which is preliminary data.</text>
</comment>
<comment type="similarity">
    <text evidence="1">Belongs to the TrbE/VirB4 family.</text>
</comment>
<evidence type="ECO:0000256" key="1">
    <source>
        <dbReference type="ARBA" id="ARBA00006512"/>
    </source>
</evidence>
<dbReference type="InterPro" id="IPR027417">
    <property type="entry name" value="P-loop_NTPase"/>
</dbReference>
<evidence type="ECO:0000256" key="2">
    <source>
        <dbReference type="ARBA" id="ARBA00022741"/>
    </source>
</evidence>
<dbReference type="GO" id="GO:0005524">
    <property type="term" value="F:ATP binding"/>
    <property type="evidence" value="ECO:0007669"/>
    <property type="project" value="UniProtKB-KW"/>
</dbReference>
<name>A0A1B9BYC8_9PROT</name>
<evidence type="ECO:0000313" key="7">
    <source>
        <dbReference type="Proteomes" id="UP000093129"/>
    </source>
</evidence>
<accession>A0A1B9BYC8</accession>
<keyword evidence="3" id="KW-0067">ATP-binding</keyword>
<dbReference type="Gene3D" id="3.40.50.300">
    <property type="entry name" value="P-loop containing nucleotide triphosphate hydrolases"/>
    <property type="match status" value="1"/>
</dbReference>